<evidence type="ECO:0000313" key="4">
    <source>
        <dbReference type="Proteomes" id="UP001595776"/>
    </source>
</evidence>
<dbReference type="RefSeq" id="WP_156431986.1">
    <property type="nucleotide sequence ID" value="NZ_JBHSCR010000013.1"/>
</dbReference>
<accession>A0ABV8UCM6</accession>
<keyword evidence="2" id="KW-0732">Signal</keyword>
<organism evidence="3 4">
    <name type="scientific">Kordiimonas lipolytica</name>
    <dbReference type="NCBI Taxonomy" id="1662421"/>
    <lineage>
        <taxon>Bacteria</taxon>
        <taxon>Pseudomonadati</taxon>
        <taxon>Pseudomonadota</taxon>
        <taxon>Alphaproteobacteria</taxon>
        <taxon>Kordiimonadales</taxon>
        <taxon>Kordiimonadaceae</taxon>
        <taxon>Kordiimonas</taxon>
    </lineage>
</organism>
<evidence type="ECO:0000256" key="1">
    <source>
        <dbReference type="SAM" id="MobiDB-lite"/>
    </source>
</evidence>
<name>A0ABV8UCM6_9PROT</name>
<feature type="chain" id="PRO_5046989032" evidence="2">
    <location>
        <begin position="29"/>
        <end position="252"/>
    </location>
</feature>
<feature type="compositionally biased region" description="Basic and acidic residues" evidence="1">
    <location>
        <begin position="241"/>
        <end position="252"/>
    </location>
</feature>
<comment type="caution">
    <text evidence="3">The sequence shown here is derived from an EMBL/GenBank/DDBJ whole genome shotgun (WGS) entry which is preliminary data.</text>
</comment>
<protein>
    <submittedName>
        <fullName evidence="3">Uncharacterized protein</fullName>
    </submittedName>
</protein>
<gene>
    <name evidence="3" type="ORF">ACFO5Q_12455</name>
</gene>
<evidence type="ECO:0000256" key="2">
    <source>
        <dbReference type="SAM" id="SignalP"/>
    </source>
</evidence>
<feature type="region of interest" description="Disordered" evidence="1">
    <location>
        <begin position="231"/>
        <end position="252"/>
    </location>
</feature>
<sequence>MGRHRKNYPLARLCGAVGLVASALPAQAEDDYKLGQGVRFDDIHVSGYLVVEAEAPKGGDAELFVDDLAIFVQGRFNRFFNPFFEGEVAGMPVLKENHDPFTGRTAKLVLERLYNDTYLKDNLVLRLGKSLTTVGEWNTIHAGPLVPNTTRPLTTHRSFSEFTSGASLIYTPRDEAWPTVTAYWQPDGGLAKDIDAIEDRIFHNIKGVNLSWTKDFENTIGLSFQTADVTDSSESQTLIEPPRDCRRQVGLS</sequence>
<dbReference type="EMBL" id="JBHSCR010000013">
    <property type="protein sequence ID" value="MFC4348657.1"/>
    <property type="molecule type" value="Genomic_DNA"/>
</dbReference>
<proteinExistence type="predicted"/>
<keyword evidence="4" id="KW-1185">Reference proteome</keyword>
<evidence type="ECO:0000313" key="3">
    <source>
        <dbReference type="EMBL" id="MFC4348657.1"/>
    </source>
</evidence>
<feature type="signal peptide" evidence="2">
    <location>
        <begin position="1"/>
        <end position="28"/>
    </location>
</feature>
<reference evidence="4" key="1">
    <citation type="journal article" date="2019" name="Int. J. Syst. Evol. Microbiol.">
        <title>The Global Catalogue of Microorganisms (GCM) 10K type strain sequencing project: providing services to taxonomists for standard genome sequencing and annotation.</title>
        <authorList>
            <consortium name="The Broad Institute Genomics Platform"/>
            <consortium name="The Broad Institute Genome Sequencing Center for Infectious Disease"/>
            <person name="Wu L."/>
            <person name="Ma J."/>
        </authorList>
    </citation>
    <scope>NUCLEOTIDE SEQUENCE [LARGE SCALE GENOMIC DNA]</scope>
    <source>
        <strain evidence="4">CGMCC 1.15304</strain>
    </source>
</reference>
<dbReference type="Proteomes" id="UP001595776">
    <property type="component" value="Unassembled WGS sequence"/>
</dbReference>